<evidence type="ECO:0000256" key="2">
    <source>
        <dbReference type="ARBA" id="ARBA00022840"/>
    </source>
</evidence>
<dbReference type="Pfam" id="PF00005">
    <property type="entry name" value="ABC_tran"/>
    <property type="match status" value="2"/>
</dbReference>
<sequence>MIVLQVSHVKKSYDTVDVLHDASLIVRDGDKVGLVGGNGAGKSTLIQIVTGEEHADAGQVTRREDVSIGYVSQFIDPPANATVYGFVAEARAQLQEMERQLREFEQQMAKPSVYEDPARFEQVSRAYDTLSRQFTDAGGYAWQTDIRRVLAGLRFPVDMHERPISALSGGQKTRLSLARLLASQPTLLVLDEPTNYLDTDTLTWLEQFLKAYTGSILVVSHDRYFLDEVTNQTVELEAGVTTSYVGNYARYIEQKMEQRLQRAKQFAQQQEEIAKLETFIAKNIVRASTTKRAQSRRKMLERMDRIEQPGGDLPQVLLSFTAARPSGRDVLYVDQLSIGYDGHTLAKDVSFRLERGMRLAILGPNGIGKSTLLKTILGQNAPLGGTFTFGQHVQVGYYDQEQSDLDMSKTVLSHVWDEHPGMDRTTVRSALAQFLFRNTDVDKPIAGLSGGERSRLNLCRLMLQRANTLFMDEPTNHLDIPSKEALETALVAYDGTLLFISHDRYFIDAIATHVGVLSADGLTMYIGNYSDYREKLAENERLAQIEAEEAAHQGKSHVEKQTRTGDEEALAASTNARRRIRSSDVRKAEETVARWENIVGECEHRLAQIAEALSEAAQAQDVEQIYTLEAERETVEKQHQEALDAWEQASLAYEEIRQQADLEA</sequence>
<keyword evidence="6" id="KW-1185">Reference proteome</keyword>
<dbReference type="InterPro" id="IPR027417">
    <property type="entry name" value="P-loop_NTPase"/>
</dbReference>
<dbReference type="Proteomes" id="UP001597079">
    <property type="component" value="Unassembled WGS sequence"/>
</dbReference>
<evidence type="ECO:0000313" key="6">
    <source>
        <dbReference type="Proteomes" id="UP001597079"/>
    </source>
</evidence>
<feature type="compositionally biased region" description="Basic and acidic residues" evidence="3">
    <location>
        <begin position="550"/>
        <end position="566"/>
    </location>
</feature>
<evidence type="ECO:0000256" key="1">
    <source>
        <dbReference type="ARBA" id="ARBA00022741"/>
    </source>
</evidence>
<protein>
    <submittedName>
        <fullName evidence="5">ATP-binding cassette domain-containing protein</fullName>
    </submittedName>
</protein>
<dbReference type="PANTHER" id="PTHR42855:SF2">
    <property type="entry name" value="DRUG RESISTANCE ABC TRANSPORTER,ATP-BINDING PROTEIN"/>
    <property type="match status" value="1"/>
</dbReference>
<dbReference type="GO" id="GO:0005524">
    <property type="term" value="F:ATP binding"/>
    <property type="evidence" value="ECO:0007669"/>
    <property type="project" value="UniProtKB-KW"/>
</dbReference>
<organism evidence="5 6">
    <name type="scientific">Alicyclobacillus fodiniaquatilis</name>
    <dbReference type="NCBI Taxonomy" id="1661150"/>
    <lineage>
        <taxon>Bacteria</taxon>
        <taxon>Bacillati</taxon>
        <taxon>Bacillota</taxon>
        <taxon>Bacilli</taxon>
        <taxon>Bacillales</taxon>
        <taxon>Alicyclobacillaceae</taxon>
        <taxon>Alicyclobacillus</taxon>
    </lineage>
</organism>
<proteinExistence type="predicted"/>
<dbReference type="PROSITE" id="PS00211">
    <property type="entry name" value="ABC_TRANSPORTER_1"/>
    <property type="match status" value="2"/>
</dbReference>
<dbReference type="PROSITE" id="PS50893">
    <property type="entry name" value="ABC_TRANSPORTER_2"/>
    <property type="match status" value="2"/>
</dbReference>
<evidence type="ECO:0000313" key="5">
    <source>
        <dbReference type="EMBL" id="MFD1673643.1"/>
    </source>
</evidence>
<dbReference type="EMBL" id="JBHUCX010000009">
    <property type="protein sequence ID" value="MFD1673643.1"/>
    <property type="molecule type" value="Genomic_DNA"/>
</dbReference>
<dbReference type="PANTHER" id="PTHR42855">
    <property type="entry name" value="ABC TRANSPORTER ATP-BINDING SUBUNIT"/>
    <property type="match status" value="1"/>
</dbReference>
<dbReference type="InterPro" id="IPR017871">
    <property type="entry name" value="ABC_transporter-like_CS"/>
</dbReference>
<dbReference type="InterPro" id="IPR051309">
    <property type="entry name" value="ABCF_ATPase"/>
</dbReference>
<dbReference type="InterPro" id="IPR032781">
    <property type="entry name" value="ABC_tran_Xtn"/>
</dbReference>
<dbReference type="InterPro" id="IPR003439">
    <property type="entry name" value="ABC_transporter-like_ATP-bd"/>
</dbReference>
<feature type="domain" description="ABC transporter" evidence="4">
    <location>
        <begin position="331"/>
        <end position="545"/>
    </location>
</feature>
<keyword evidence="2 5" id="KW-0067">ATP-binding</keyword>
<accession>A0ABW4JE94</accession>
<dbReference type="Pfam" id="PF12848">
    <property type="entry name" value="ABC_tran_Xtn"/>
    <property type="match status" value="1"/>
</dbReference>
<evidence type="ECO:0000259" key="4">
    <source>
        <dbReference type="PROSITE" id="PS50893"/>
    </source>
</evidence>
<dbReference type="InterPro" id="IPR003593">
    <property type="entry name" value="AAA+_ATPase"/>
</dbReference>
<name>A0ABW4JE94_9BACL</name>
<dbReference type="SUPFAM" id="SSF52540">
    <property type="entry name" value="P-loop containing nucleoside triphosphate hydrolases"/>
    <property type="match status" value="2"/>
</dbReference>
<keyword evidence="1" id="KW-0547">Nucleotide-binding</keyword>
<gene>
    <name evidence="5" type="ORF">ACFSB2_02825</name>
</gene>
<dbReference type="CDD" id="cd03221">
    <property type="entry name" value="ABCF_EF-3"/>
    <property type="match status" value="2"/>
</dbReference>
<dbReference type="SMART" id="SM00382">
    <property type="entry name" value="AAA"/>
    <property type="match status" value="2"/>
</dbReference>
<evidence type="ECO:0000256" key="3">
    <source>
        <dbReference type="SAM" id="MobiDB-lite"/>
    </source>
</evidence>
<comment type="caution">
    <text evidence="5">The sequence shown here is derived from an EMBL/GenBank/DDBJ whole genome shotgun (WGS) entry which is preliminary data.</text>
</comment>
<dbReference type="RefSeq" id="WP_377941117.1">
    <property type="nucleotide sequence ID" value="NZ_JBHUCX010000009.1"/>
</dbReference>
<feature type="region of interest" description="Disordered" evidence="3">
    <location>
        <begin position="550"/>
        <end position="576"/>
    </location>
</feature>
<reference evidence="6" key="1">
    <citation type="journal article" date="2019" name="Int. J. Syst. Evol. Microbiol.">
        <title>The Global Catalogue of Microorganisms (GCM) 10K type strain sequencing project: providing services to taxonomists for standard genome sequencing and annotation.</title>
        <authorList>
            <consortium name="The Broad Institute Genomics Platform"/>
            <consortium name="The Broad Institute Genome Sequencing Center for Infectious Disease"/>
            <person name="Wu L."/>
            <person name="Ma J."/>
        </authorList>
    </citation>
    <scope>NUCLEOTIDE SEQUENCE [LARGE SCALE GENOMIC DNA]</scope>
    <source>
        <strain evidence="6">CGMCC 1.12286</strain>
    </source>
</reference>
<dbReference type="Gene3D" id="3.40.50.300">
    <property type="entry name" value="P-loop containing nucleotide triphosphate hydrolases"/>
    <property type="match status" value="2"/>
</dbReference>
<feature type="domain" description="ABC transporter" evidence="4">
    <location>
        <begin position="4"/>
        <end position="263"/>
    </location>
</feature>